<name>A0A917BXM9_9PROT</name>
<dbReference type="RefSeq" id="WP_188662966.1">
    <property type="nucleotide sequence ID" value="NZ_BMHV01000007.1"/>
</dbReference>
<evidence type="ECO:0000313" key="2">
    <source>
        <dbReference type="Proteomes" id="UP000632498"/>
    </source>
</evidence>
<proteinExistence type="predicted"/>
<comment type="caution">
    <text evidence="1">The sequence shown here is derived from an EMBL/GenBank/DDBJ whole genome shotgun (WGS) entry which is preliminary data.</text>
</comment>
<keyword evidence="2" id="KW-1185">Reference proteome</keyword>
<sequence length="121" mass="13912">MNSDLSFVIALDGAPYPVQFESEVLDEFQRDHVASMDLQLRQFADEQFGPTFYLDHQNRLGIVAQLIRDAMKEENGILIAKYVLWMASHYPEISGIRIHEDTYEFTAKIFDETVPEGCSVH</sequence>
<reference evidence="1" key="1">
    <citation type="journal article" date="2014" name="Int. J. Syst. Evol. Microbiol.">
        <title>Complete genome sequence of Corynebacterium casei LMG S-19264T (=DSM 44701T), isolated from a smear-ripened cheese.</title>
        <authorList>
            <consortium name="US DOE Joint Genome Institute (JGI-PGF)"/>
            <person name="Walter F."/>
            <person name="Albersmeier A."/>
            <person name="Kalinowski J."/>
            <person name="Ruckert C."/>
        </authorList>
    </citation>
    <scope>NUCLEOTIDE SEQUENCE</scope>
    <source>
        <strain evidence="1">CGMCC 1.15254</strain>
    </source>
</reference>
<protein>
    <submittedName>
        <fullName evidence="1">Uncharacterized protein</fullName>
    </submittedName>
</protein>
<evidence type="ECO:0000313" key="1">
    <source>
        <dbReference type="EMBL" id="GGF60550.1"/>
    </source>
</evidence>
<organism evidence="1 2">
    <name type="scientific">Terasakiella brassicae</name>
    <dbReference type="NCBI Taxonomy" id="1634917"/>
    <lineage>
        <taxon>Bacteria</taxon>
        <taxon>Pseudomonadati</taxon>
        <taxon>Pseudomonadota</taxon>
        <taxon>Alphaproteobacteria</taxon>
        <taxon>Rhodospirillales</taxon>
        <taxon>Terasakiellaceae</taxon>
        <taxon>Terasakiella</taxon>
    </lineage>
</organism>
<gene>
    <name evidence="1" type="ORF">GCM10011332_12900</name>
</gene>
<dbReference type="AlphaFoldDB" id="A0A917BXM9"/>
<reference evidence="1" key="2">
    <citation type="submission" date="2020-09" db="EMBL/GenBank/DDBJ databases">
        <authorList>
            <person name="Sun Q."/>
            <person name="Zhou Y."/>
        </authorList>
    </citation>
    <scope>NUCLEOTIDE SEQUENCE</scope>
    <source>
        <strain evidence="1">CGMCC 1.15254</strain>
    </source>
</reference>
<dbReference type="Proteomes" id="UP000632498">
    <property type="component" value="Unassembled WGS sequence"/>
</dbReference>
<dbReference type="EMBL" id="BMHV01000007">
    <property type="protein sequence ID" value="GGF60550.1"/>
    <property type="molecule type" value="Genomic_DNA"/>
</dbReference>
<accession>A0A917BXM9</accession>